<protein>
    <submittedName>
        <fullName evidence="3">DUF1206 domain-containing protein</fullName>
    </submittedName>
</protein>
<evidence type="ECO:0000313" key="3">
    <source>
        <dbReference type="EMBL" id="QQX78101.1"/>
    </source>
</evidence>
<feature type="transmembrane region" description="Helical" evidence="1">
    <location>
        <begin position="145"/>
        <end position="173"/>
    </location>
</feature>
<evidence type="ECO:0000259" key="2">
    <source>
        <dbReference type="Pfam" id="PF06724"/>
    </source>
</evidence>
<keyword evidence="1" id="KW-1133">Transmembrane helix</keyword>
<keyword evidence="1" id="KW-0812">Transmembrane</keyword>
<keyword evidence="1" id="KW-0472">Membrane</keyword>
<keyword evidence="4" id="KW-1185">Reference proteome</keyword>
<evidence type="ECO:0000256" key="1">
    <source>
        <dbReference type="SAM" id="Phobius"/>
    </source>
</evidence>
<feature type="transmembrane region" description="Helical" evidence="1">
    <location>
        <begin position="20"/>
        <end position="42"/>
    </location>
</feature>
<dbReference type="RefSeq" id="WP_202337919.1">
    <property type="nucleotide sequence ID" value="NZ_CP068439.1"/>
</dbReference>
<dbReference type="Proteomes" id="UP000629420">
    <property type="component" value="Chromosome"/>
</dbReference>
<gene>
    <name evidence="3" type="ORF">JK629_07550</name>
</gene>
<proteinExistence type="predicted"/>
<sequence length="269" mass="29662">MAFAKKEIPSLKNLYKTAAIIGFVSKGIIYLVIGALSLLAALNMGGESSGTNQALLFLKRQPFGQVLLLLLGIGLLCYSFWMFLQAFRNPENISSDQKGKLRRFGLFTTGLVYVVVAFLCFYHLVTYPMDDGTNSRYLDFLGPTTLSYVFIAIGIILAIQSILLTVGVIQGGLLDQFNLEGRKGSAVIRTVGQFGFYARAFVVAIIAYFFFRAGIYTGNHDIKGIQDAFSFLEQSALGRILMALTALGFIAYGAFYVLLTRYRSFESEA</sequence>
<feature type="transmembrane region" description="Helical" evidence="1">
    <location>
        <begin position="62"/>
        <end position="84"/>
    </location>
</feature>
<feature type="domain" description="DUF1206" evidence="2">
    <location>
        <begin position="21"/>
        <end position="88"/>
    </location>
</feature>
<evidence type="ECO:0000313" key="4">
    <source>
        <dbReference type="Proteomes" id="UP000629420"/>
    </source>
</evidence>
<feature type="transmembrane region" description="Helical" evidence="1">
    <location>
        <begin position="194"/>
        <end position="216"/>
    </location>
</feature>
<reference evidence="3 4" key="1">
    <citation type="submission" date="2021-01" db="EMBL/GenBank/DDBJ databases">
        <title>Aequorivita sp. strain KX20305, a bacterium isolated from the sediment collected at a cold seep field in South China Sea.</title>
        <authorList>
            <person name="Zhang H."/>
            <person name="Li C."/>
        </authorList>
    </citation>
    <scope>NUCLEOTIDE SEQUENCE [LARGE SCALE GENOMIC DNA]</scope>
    <source>
        <strain evidence="3 4">KX20305</strain>
    </source>
</reference>
<name>A0ABX7DWX5_9FLAO</name>
<dbReference type="InterPro" id="IPR009597">
    <property type="entry name" value="DUF1206"/>
</dbReference>
<feature type="domain" description="DUF1206" evidence="2">
    <location>
        <begin position="194"/>
        <end position="263"/>
    </location>
</feature>
<feature type="transmembrane region" description="Helical" evidence="1">
    <location>
        <begin position="104"/>
        <end position="125"/>
    </location>
</feature>
<accession>A0ABX7DWX5</accession>
<feature type="transmembrane region" description="Helical" evidence="1">
    <location>
        <begin position="236"/>
        <end position="259"/>
    </location>
</feature>
<organism evidence="3 4">
    <name type="scientific">Aequorivita iocasae</name>
    <dbReference type="NCBI Taxonomy" id="2803865"/>
    <lineage>
        <taxon>Bacteria</taxon>
        <taxon>Pseudomonadati</taxon>
        <taxon>Bacteroidota</taxon>
        <taxon>Flavobacteriia</taxon>
        <taxon>Flavobacteriales</taxon>
        <taxon>Flavobacteriaceae</taxon>
        <taxon>Aequorivita</taxon>
    </lineage>
</organism>
<dbReference type="EMBL" id="CP068439">
    <property type="protein sequence ID" value="QQX78101.1"/>
    <property type="molecule type" value="Genomic_DNA"/>
</dbReference>
<dbReference type="Pfam" id="PF06724">
    <property type="entry name" value="DUF1206"/>
    <property type="match status" value="2"/>
</dbReference>